<dbReference type="PANTHER" id="PTHR48090:SF7">
    <property type="entry name" value="RFBJ PROTEIN"/>
    <property type="match status" value="1"/>
</dbReference>
<dbReference type="Proteomes" id="UP001595478">
    <property type="component" value="Unassembled WGS sequence"/>
</dbReference>
<dbReference type="CDD" id="cd04179">
    <property type="entry name" value="DPM_DPG-synthase_like"/>
    <property type="match status" value="1"/>
</dbReference>
<name>A0ABV7FNN0_9ALTE</name>
<dbReference type="EMBL" id="JBHRSW010000004">
    <property type="protein sequence ID" value="MFC3120101.1"/>
    <property type="molecule type" value="Genomic_DNA"/>
</dbReference>
<dbReference type="RefSeq" id="WP_376918244.1">
    <property type="nucleotide sequence ID" value="NZ_JBHRSW010000004.1"/>
</dbReference>
<dbReference type="InterPro" id="IPR029044">
    <property type="entry name" value="Nucleotide-diphossugar_trans"/>
</dbReference>
<evidence type="ECO:0000313" key="2">
    <source>
        <dbReference type="EMBL" id="MFC3120101.1"/>
    </source>
</evidence>
<dbReference type="Pfam" id="PF00535">
    <property type="entry name" value="Glycos_transf_2"/>
    <property type="match status" value="1"/>
</dbReference>
<comment type="caution">
    <text evidence="2">The sequence shown here is derived from an EMBL/GenBank/DDBJ whole genome shotgun (WGS) entry which is preliminary data.</text>
</comment>
<proteinExistence type="predicted"/>
<dbReference type="PANTHER" id="PTHR48090">
    <property type="entry name" value="UNDECAPRENYL-PHOSPHATE 4-DEOXY-4-FORMAMIDO-L-ARABINOSE TRANSFERASE-RELATED"/>
    <property type="match status" value="1"/>
</dbReference>
<dbReference type="SUPFAM" id="SSF53448">
    <property type="entry name" value="Nucleotide-diphospho-sugar transferases"/>
    <property type="match status" value="1"/>
</dbReference>
<dbReference type="Gene3D" id="3.90.550.10">
    <property type="entry name" value="Spore Coat Polysaccharide Biosynthesis Protein SpsA, Chain A"/>
    <property type="match status" value="1"/>
</dbReference>
<keyword evidence="3" id="KW-1185">Reference proteome</keyword>
<dbReference type="InterPro" id="IPR050256">
    <property type="entry name" value="Glycosyltransferase_2"/>
</dbReference>
<organism evidence="2 3">
    <name type="scientific">Agaribacter flavus</name>
    <dbReference type="NCBI Taxonomy" id="1902781"/>
    <lineage>
        <taxon>Bacteria</taxon>
        <taxon>Pseudomonadati</taxon>
        <taxon>Pseudomonadota</taxon>
        <taxon>Gammaproteobacteria</taxon>
        <taxon>Alteromonadales</taxon>
        <taxon>Alteromonadaceae</taxon>
        <taxon>Agaribacter</taxon>
    </lineage>
</organism>
<dbReference type="InterPro" id="IPR001173">
    <property type="entry name" value="Glyco_trans_2-like"/>
</dbReference>
<gene>
    <name evidence="2" type="ORF">ACFOHL_00535</name>
</gene>
<accession>A0ABV7FNN0</accession>
<evidence type="ECO:0000313" key="3">
    <source>
        <dbReference type="Proteomes" id="UP001595478"/>
    </source>
</evidence>
<feature type="domain" description="Glycosyltransferase 2-like" evidence="1">
    <location>
        <begin position="8"/>
        <end position="153"/>
    </location>
</feature>
<protein>
    <submittedName>
        <fullName evidence="2">Glycosyltransferase family 2 protein</fullName>
    </submittedName>
</protein>
<reference evidence="3" key="1">
    <citation type="journal article" date="2019" name="Int. J. Syst. Evol. Microbiol.">
        <title>The Global Catalogue of Microorganisms (GCM) 10K type strain sequencing project: providing services to taxonomists for standard genome sequencing and annotation.</title>
        <authorList>
            <consortium name="The Broad Institute Genomics Platform"/>
            <consortium name="The Broad Institute Genome Sequencing Center for Infectious Disease"/>
            <person name="Wu L."/>
            <person name="Ma J."/>
        </authorList>
    </citation>
    <scope>NUCLEOTIDE SEQUENCE [LARGE SCALE GENOMIC DNA]</scope>
    <source>
        <strain evidence="3">KCTC 52473</strain>
    </source>
</reference>
<sequence length="248" mass="26786">MYFDKKVTVVMPALNEAKAIGKVVSELKALRHQHKATIDEIIVCDNGSTDDTAAVCESLGATVVKQVIGGYGIACLTAIDAIVDTDIVLFVDADDSCDISQAHSLLQGVIDGADLVIGSRVLGNIEKGALTPLQRFGNALSSVLIRLLWHHPITDLGPFRAIKMHSLKQLDMQDKKFGWTVEMQVKAIQLGLIVRETAVNSKVRIGKSKISGTIRGSIGAGIGILSMIAKLRWQQRDFRKASLAQSNN</sequence>
<evidence type="ECO:0000259" key="1">
    <source>
        <dbReference type="Pfam" id="PF00535"/>
    </source>
</evidence>